<proteinExistence type="inferred from homology"/>
<evidence type="ECO:0000256" key="4">
    <source>
        <dbReference type="ARBA" id="ARBA00034119"/>
    </source>
</evidence>
<evidence type="ECO:0000256" key="3">
    <source>
        <dbReference type="ARBA" id="ARBA00022833"/>
    </source>
</evidence>
<dbReference type="InterPro" id="IPR041661">
    <property type="entry name" value="ZN622/Rei1/Reh1_Znf-C2H2"/>
</dbReference>
<organism evidence="7 8">
    <name type="scientific">Penaeus vannamei</name>
    <name type="common">Whiteleg shrimp</name>
    <name type="synonym">Litopenaeus vannamei</name>
    <dbReference type="NCBI Taxonomy" id="6689"/>
    <lineage>
        <taxon>Eukaryota</taxon>
        <taxon>Metazoa</taxon>
        <taxon>Ecdysozoa</taxon>
        <taxon>Arthropoda</taxon>
        <taxon>Crustacea</taxon>
        <taxon>Multicrustacea</taxon>
        <taxon>Malacostraca</taxon>
        <taxon>Eumalacostraca</taxon>
        <taxon>Eucarida</taxon>
        <taxon>Decapoda</taxon>
        <taxon>Dendrobranchiata</taxon>
        <taxon>Penaeoidea</taxon>
        <taxon>Penaeidae</taxon>
        <taxon>Penaeus</taxon>
    </lineage>
</organism>
<dbReference type="Proteomes" id="UP000283509">
    <property type="component" value="Unassembled WGS sequence"/>
</dbReference>
<keyword evidence="1" id="KW-0479">Metal-binding</keyword>
<evidence type="ECO:0000313" key="7">
    <source>
        <dbReference type="EMBL" id="ROT78672.1"/>
    </source>
</evidence>
<reference evidence="7 8" key="2">
    <citation type="submission" date="2019-01" db="EMBL/GenBank/DDBJ databases">
        <title>The decoding of complex shrimp genome reveals the adaptation for benthos swimmer, frequently molting mechanism and breeding impact on genome.</title>
        <authorList>
            <person name="Sun Y."/>
            <person name="Gao Y."/>
            <person name="Yu Y."/>
        </authorList>
    </citation>
    <scope>NUCLEOTIDE SEQUENCE [LARGE SCALE GENOMIC DNA]</scope>
    <source>
        <tissue evidence="7">Muscle</tissue>
    </source>
</reference>
<dbReference type="SUPFAM" id="SSF57667">
    <property type="entry name" value="beta-beta-alpha zinc fingers"/>
    <property type="match status" value="3"/>
</dbReference>
<evidence type="ECO:0000313" key="8">
    <source>
        <dbReference type="Proteomes" id="UP000283509"/>
    </source>
</evidence>
<keyword evidence="2 5" id="KW-0863">Zinc-finger</keyword>
<dbReference type="Pfam" id="PF12756">
    <property type="entry name" value="zf-C2H2_2"/>
    <property type="match status" value="3"/>
</dbReference>
<dbReference type="PANTHER" id="PTHR13267:SF3">
    <property type="entry name" value="ZINC FINGER PROTEIN 277"/>
    <property type="match status" value="1"/>
</dbReference>
<evidence type="ECO:0000256" key="2">
    <source>
        <dbReference type="ARBA" id="ARBA00022771"/>
    </source>
</evidence>
<dbReference type="OrthoDB" id="278606at2759"/>
<dbReference type="InterPro" id="IPR040048">
    <property type="entry name" value="ZNF277"/>
</dbReference>
<dbReference type="SMART" id="SM00355">
    <property type="entry name" value="ZnF_C2H2"/>
    <property type="match status" value="6"/>
</dbReference>
<keyword evidence="3" id="KW-0862">Zinc</keyword>
<dbReference type="EMBL" id="QCYY01001347">
    <property type="protein sequence ID" value="ROT78672.1"/>
    <property type="molecule type" value="Genomic_DNA"/>
</dbReference>
<reference evidence="7 8" key="1">
    <citation type="submission" date="2018-04" db="EMBL/GenBank/DDBJ databases">
        <authorList>
            <person name="Zhang X."/>
            <person name="Yuan J."/>
            <person name="Li F."/>
            <person name="Xiang J."/>
        </authorList>
    </citation>
    <scope>NUCLEOTIDE SEQUENCE [LARGE SCALE GENOMIC DNA]</scope>
    <source>
        <tissue evidence="7">Muscle</tissue>
    </source>
</reference>
<feature type="domain" description="C2H2-type" evidence="6">
    <location>
        <begin position="503"/>
        <end position="532"/>
    </location>
</feature>
<dbReference type="GO" id="GO:0008270">
    <property type="term" value="F:zinc ion binding"/>
    <property type="evidence" value="ECO:0007669"/>
    <property type="project" value="UniProtKB-KW"/>
</dbReference>
<name>A0A3R7PPL3_PENVA</name>
<evidence type="ECO:0000256" key="1">
    <source>
        <dbReference type="ARBA" id="ARBA00022723"/>
    </source>
</evidence>
<keyword evidence="8" id="KW-1185">Reference proteome</keyword>
<gene>
    <name evidence="7" type="ORF">C7M84_002603</name>
</gene>
<dbReference type="PROSITE" id="PS00028">
    <property type="entry name" value="ZINC_FINGER_C2H2_1"/>
    <property type="match status" value="3"/>
</dbReference>
<dbReference type="STRING" id="6689.A0A3R7PPL3"/>
<protein>
    <recommendedName>
        <fullName evidence="6">C2H2-type domain-containing protein</fullName>
    </recommendedName>
</protein>
<sequence length="611" mass="71202">MGPDKAFGPLGSGLLLRSAMDSYGSDFATLDFDFSCEDLVPCMLCDEQFQVINDEQALLHHLITVHKFVIGEVEEIADLRQYVLYWNKLRTLDLRDYCIVFNTNGEPGSKLPSETFYLLCKKLPEDKRLRATLSQLKLRYIINQKEKERRDETFSRKCIYCSETVTGGIANSFHHLTFKHGFSLGNPDNIVNGARLLNILEEKLSKLLCLCCEKTFKTPVLLREHMRKKQHRSLNPKNKMYDKFYLLNYLEPGTPWQEAKQRHDTENESECVDIQPQETEQDCLWTDWREDMSTSMTCLFCSFTTSKVPDGLYHHMKNYHQFDFEYSTKNLTFYQKVMVINFIRTRVRDLQCHMCPAAFPTQHSLQEHMTEALHCVLPSSSLWEHQQFLIPVMNNDGLLCHLEDAEVEDEDKIIPEDLCEYKNSVLEDDKLREEIKGTEEKELDIPVMCLFCHYTVSGEESHTQICGHMQEFHSFDFTDVMGSLPFYSQVKLINFMRWKTAKNECYICGQSFKSTYNLEEHRVISDHLVVPPSSLFQDERWLQPVLEGDGLLQRLREDGDSDEELDSFDLCQEETVFGEDIQIPPSILSNSAIRQELLENMKDLVIEEQDS</sequence>
<dbReference type="InterPro" id="IPR036236">
    <property type="entry name" value="Znf_C2H2_sf"/>
</dbReference>
<dbReference type="PANTHER" id="PTHR13267">
    <property type="entry name" value="ZINC FINGER PROTEIN 277"/>
    <property type="match status" value="1"/>
</dbReference>
<comment type="similarity">
    <text evidence="4">Belongs to the ZNF277 family.</text>
</comment>
<dbReference type="AlphaFoldDB" id="A0A3R7PPL3"/>
<feature type="domain" description="C2H2-type" evidence="6">
    <location>
        <begin position="207"/>
        <end position="236"/>
    </location>
</feature>
<dbReference type="PROSITE" id="PS50157">
    <property type="entry name" value="ZINC_FINGER_C2H2_2"/>
    <property type="match status" value="2"/>
</dbReference>
<accession>A0A3R7PPL3</accession>
<dbReference type="InterPro" id="IPR013087">
    <property type="entry name" value="Znf_C2H2_type"/>
</dbReference>
<evidence type="ECO:0000256" key="5">
    <source>
        <dbReference type="PROSITE-ProRule" id="PRU00042"/>
    </source>
</evidence>
<comment type="caution">
    <text evidence="7">The sequence shown here is derived from an EMBL/GenBank/DDBJ whole genome shotgun (WGS) entry which is preliminary data.</text>
</comment>
<evidence type="ECO:0000259" key="6">
    <source>
        <dbReference type="PROSITE" id="PS50157"/>
    </source>
</evidence>